<name>A0A2R5EX50_9BACL</name>
<dbReference type="Gene3D" id="1.10.3720.10">
    <property type="entry name" value="MetI-like"/>
    <property type="match status" value="1"/>
</dbReference>
<feature type="transmembrane region" description="Helical" evidence="7">
    <location>
        <begin position="176"/>
        <end position="198"/>
    </location>
</feature>
<dbReference type="InterPro" id="IPR000515">
    <property type="entry name" value="MetI-like"/>
</dbReference>
<dbReference type="PANTHER" id="PTHR43744:SF8">
    <property type="entry name" value="SN-GLYCEROL-3-PHOSPHATE TRANSPORT SYSTEM PERMEASE PROTEIN UGPE"/>
    <property type="match status" value="1"/>
</dbReference>
<comment type="subcellular location">
    <subcellularLocation>
        <location evidence="1 7">Cell membrane</location>
        <topology evidence="1 7">Multi-pass membrane protein</topology>
    </subcellularLocation>
</comment>
<dbReference type="SUPFAM" id="SSF161098">
    <property type="entry name" value="MetI-like"/>
    <property type="match status" value="1"/>
</dbReference>
<evidence type="ECO:0000256" key="3">
    <source>
        <dbReference type="ARBA" id="ARBA00022475"/>
    </source>
</evidence>
<evidence type="ECO:0000256" key="5">
    <source>
        <dbReference type="ARBA" id="ARBA00022989"/>
    </source>
</evidence>
<keyword evidence="6 7" id="KW-0472">Membrane</keyword>
<dbReference type="EMBL" id="BDQX01000163">
    <property type="protein sequence ID" value="GBG08393.1"/>
    <property type="molecule type" value="Genomic_DNA"/>
</dbReference>
<keyword evidence="4 7" id="KW-0812">Transmembrane</keyword>
<dbReference type="InterPro" id="IPR035906">
    <property type="entry name" value="MetI-like_sf"/>
</dbReference>
<keyword evidence="2 7" id="KW-0813">Transport</keyword>
<dbReference type="PROSITE" id="PS50928">
    <property type="entry name" value="ABC_TM1"/>
    <property type="match status" value="1"/>
</dbReference>
<evidence type="ECO:0000256" key="1">
    <source>
        <dbReference type="ARBA" id="ARBA00004651"/>
    </source>
</evidence>
<feature type="transmembrane region" description="Helical" evidence="7">
    <location>
        <begin position="7"/>
        <end position="28"/>
    </location>
</feature>
<dbReference type="GO" id="GO:0005886">
    <property type="term" value="C:plasma membrane"/>
    <property type="evidence" value="ECO:0007669"/>
    <property type="project" value="UniProtKB-SubCell"/>
</dbReference>
<organism evidence="9 10">
    <name type="scientific">Paenibacillus agaridevorans</name>
    <dbReference type="NCBI Taxonomy" id="171404"/>
    <lineage>
        <taxon>Bacteria</taxon>
        <taxon>Bacillati</taxon>
        <taxon>Bacillota</taxon>
        <taxon>Bacilli</taxon>
        <taxon>Bacillales</taxon>
        <taxon>Paenibacillaceae</taxon>
        <taxon>Paenibacillus</taxon>
    </lineage>
</organism>
<protein>
    <recommendedName>
        <fullName evidence="8">ABC transmembrane type-1 domain-containing protein</fullName>
    </recommendedName>
</protein>
<sequence length="270" mass="29777">MKKRSLGINIAAIVLFAISMYPFFVMLISSVKHQMQIYENPWFFSKVFHFDNYWIAFEQIAMPIVHSIEVTAIGVIVTLLASSTAAYAFARHDFPFKNLFYSIIIMLLMIPGFVILVPQFINIKNMGMYNTIIGQALPPAASYTAMGVLLLRTYFEGLSKSLYEAAEMEGAKDARIFTLIVLPLSKPILATVAIMSGLQIWNNFVWSLVVTTGDKVMPVIIAITTIQSGINEGDGVKLAGYIIASLPLLILFFAATKPFVSGLTQGAVKG</sequence>
<dbReference type="GO" id="GO:0055085">
    <property type="term" value="P:transmembrane transport"/>
    <property type="evidence" value="ECO:0007669"/>
    <property type="project" value="InterPro"/>
</dbReference>
<evidence type="ECO:0000256" key="7">
    <source>
        <dbReference type="RuleBase" id="RU363032"/>
    </source>
</evidence>
<keyword evidence="10" id="KW-1185">Reference proteome</keyword>
<dbReference type="PANTHER" id="PTHR43744">
    <property type="entry name" value="ABC TRANSPORTER PERMEASE PROTEIN MG189-RELATED-RELATED"/>
    <property type="match status" value="1"/>
</dbReference>
<evidence type="ECO:0000313" key="10">
    <source>
        <dbReference type="Proteomes" id="UP000245202"/>
    </source>
</evidence>
<dbReference type="RefSeq" id="WP_108993351.1">
    <property type="nucleotide sequence ID" value="NZ_BDQX01000163.1"/>
</dbReference>
<proteinExistence type="inferred from homology"/>
<feature type="domain" description="ABC transmembrane type-1" evidence="8">
    <location>
        <begin position="64"/>
        <end position="255"/>
    </location>
</feature>
<keyword evidence="3" id="KW-1003">Cell membrane</keyword>
<reference evidence="9 10" key="1">
    <citation type="submission" date="2017-08" db="EMBL/GenBank/DDBJ databases">
        <title>Substantial Increase in Enzyme Production by Combined Drug-Resistance Mutations in Paenibacillus agaridevorans.</title>
        <authorList>
            <person name="Tanaka Y."/>
            <person name="Funane K."/>
            <person name="Hosaka T."/>
            <person name="Shiwa Y."/>
            <person name="Fujita N."/>
            <person name="Miyazaki T."/>
            <person name="Yoshikawa H."/>
            <person name="Murakami K."/>
            <person name="Kasahara K."/>
            <person name="Inaoka T."/>
            <person name="Hiraga Y."/>
            <person name="Ochi K."/>
        </authorList>
    </citation>
    <scope>NUCLEOTIDE SEQUENCE [LARGE SCALE GENOMIC DNA]</scope>
    <source>
        <strain evidence="9 10">T-3040</strain>
    </source>
</reference>
<dbReference type="Pfam" id="PF00528">
    <property type="entry name" value="BPD_transp_1"/>
    <property type="match status" value="1"/>
</dbReference>
<evidence type="ECO:0000313" key="9">
    <source>
        <dbReference type="EMBL" id="GBG08393.1"/>
    </source>
</evidence>
<comment type="caution">
    <text evidence="9">The sequence shown here is derived from an EMBL/GenBank/DDBJ whole genome shotgun (WGS) entry which is preliminary data.</text>
</comment>
<comment type="similarity">
    <text evidence="7">Belongs to the binding-protein-dependent transport system permease family.</text>
</comment>
<evidence type="ECO:0000256" key="6">
    <source>
        <dbReference type="ARBA" id="ARBA00023136"/>
    </source>
</evidence>
<feature type="transmembrane region" description="Helical" evidence="7">
    <location>
        <begin position="133"/>
        <end position="155"/>
    </location>
</feature>
<evidence type="ECO:0000256" key="2">
    <source>
        <dbReference type="ARBA" id="ARBA00022448"/>
    </source>
</evidence>
<evidence type="ECO:0000256" key="4">
    <source>
        <dbReference type="ARBA" id="ARBA00022692"/>
    </source>
</evidence>
<feature type="transmembrane region" description="Helical" evidence="7">
    <location>
        <begin position="70"/>
        <end position="90"/>
    </location>
</feature>
<dbReference type="Proteomes" id="UP000245202">
    <property type="component" value="Unassembled WGS sequence"/>
</dbReference>
<evidence type="ECO:0000259" key="8">
    <source>
        <dbReference type="PROSITE" id="PS50928"/>
    </source>
</evidence>
<keyword evidence="5 7" id="KW-1133">Transmembrane helix</keyword>
<accession>A0A2R5EX50</accession>
<dbReference type="CDD" id="cd06261">
    <property type="entry name" value="TM_PBP2"/>
    <property type="match status" value="1"/>
</dbReference>
<feature type="transmembrane region" description="Helical" evidence="7">
    <location>
        <begin position="99"/>
        <end position="121"/>
    </location>
</feature>
<gene>
    <name evidence="9" type="ORF">PAT3040_02974</name>
</gene>
<feature type="transmembrane region" description="Helical" evidence="7">
    <location>
        <begin position="238"/>
        <end position="255"/>
    </location>
</feature>
<dbReference type="AlphaFoldDB" id="A0A2R5EX50"/>